<evidence type="ECO:0000313" key="2">
    <source>
        <dbReference type="Proteomes" id="UP000030321"/>
    </source>
</evidence>
<dbReference type="Proteomes" id="UP000030321">
    <property type="component" value="Unassembled WGS sequence"/>
</dbReference>
<dbReference type="EMBL" id="BBPA01000033">
    <property type="protein sequence ID" value="GAL93150.1"/>
    <property type="molecule type" value="Genomic_DNA"/>
</dbReference>
<sequence>MISCQPSALWIKVIEDEGHRTHIDVGDRDFIPQLTDNFPGTQVD</sequence>
<organism evidence="1 2">
    <name type="scientific">Microcystis aeruginosa NIES-44</name>
    <dbReference type="NCBI Taxonomy" id="449439"/>
    <lineage>
        <taxon>Bacteria</taxon>
        <taxon>Bacillati</taxon>
        <taxon>Cyanobacteriota</taxon>
        <taxon>Cyanophyceae</taxon>
        <taxon>Oscillatoriophycideae</taxon>
        <taxon>Chroococcales</taxon>
        <taxon>Microcystaceae</taxon>
        <taxon>Microcystis</taxon>
    </lineage>
</organism>
<reference evidence="2" key="1">
    <citation type="journal article" date="2015" name="Genome">
        <title>Whole Genome Sequence of the Non-Microcystin-Producing Microcystis aeruginosa Strain NIES-44.</title>
        <authorList>
            <person name="Okano K."/>
            <person name="Miyata N."/>
            <person name="Ozaki Y."/>
        </authorList>
    </citation>
    <scope>NUCLEOTIDE SEQUENCE [LARGE SCALE GENOMIC DNA]</scope>
    <source>
        <strain evidence="2">NIES-44</strain>
    </source>
</reference>
<proteinExistence type="predicted"/>
<comment type="caution">
    <text evidence="1">The sequence shown here is derived from an EMBL/GenBank/DDBJ whole genome shotgun (WGS) entry which is preliminary data.</text>
</comment>
<protein>
    <submittedName>
        <fullName evidence="1">Uncharacterized protein</fullName>
    </submittedName>
</protein>
<gene>
    <name evidence="1" type="ORF">N44_01837</name>
</gene>
<dbReference type="AlphaFoldDB" id="A0A0A1VTU3"/>
<accession>A0A0A1VTU3</accession>
<evidence type="ECO:0000313" key="1">
    <source>
        <dbReference type="EMBL" id="GAL93150.1"/>
    </source>
</evidence>
<name>A0A0A1VTU3_MICAE</name>